<dbReference type="Pfam" id="PF13927">
    <property type="entry name" value="Ig_3"/>
    <property type="match status" value="1"/>
</dbReference>
<dbReference type="AlphaFoldDB" id="A7SWH8"/>
<dbReference type="EMBL" id="DS469860">
    <property type="protein sequence ID" value="EDO31930.1"/>
    <property type="molecule type" value="Genomic_DNA"/>
</dbReference>
<evidence type="ECO:0000313" key="7">
    <source>
        <dbReference type="EMBL" id="EDO31930.1"/>
    </source>
</evidence>
<name>A7SWH8_NEMVE</name>
<evidence type="ECO:0000256" key="2">
    <source>
        <dbReference type="ARBA" id="ARBA00022737"/>
    </source>
</evidence>
<gene>
    <name evidence="7" type="ORF">NEMVEDRAFT_v1g218565</name>
</gene>
<keyword evidence="2" id="KW-0677">Repeat</keyword>
<dbReference type="InterPro" id="IPR036179">
    <property type="entry name" value="Ig-like_dom_sf"/>
</dbReference>
<dbReference type="PANTHER" id="PTHR12231:SF253">
    <property type="entry name" value="DPR-INTERACTING PROTEIN ETA, ISOFORM B-RELATED"/>
    <property type="match status" value="1"/>
</dbReference>
<dbReference type="PhylomeDB" id="A7SWH8"/>
<dbReference type="Proteomes" id="UP000001593">
    <property type="component" value="Unassembled WGS sequence"/>
</dbReference>
<sequence length="148" mass="15857">MNTSSWDGKVLSLQCKARGLPSPQITWYKPSGQPITAGVSPISGGQLQLKTTQDSGDYGQYMCPASDLLWSVERLIDLAAISIRGTNLIPFLTSAKYKFCSGLNYFDLIRLALDLIGYTTPYPSTVLGGRALAGVILACVVIVAIVLV</sequence>
<evidence type="ECO:0000256" key="4">
    <source>
        <dbReference type="ARBA" id="ARBA00023319"/>
    </source>
</evidence>
<dbReference type="PANTHER" id="PTHR12231">
    <property type="entry name" value="CTX-RELATED TYPE I TRANSMEMBRANE PROTEIN"/>
    <property type="match status" value="1"/>
</dbReference>
<keyword evidence="5" id="KW-0812">Transmembrane</keyword>
<evidence type="ECO:0000313" key="8">
    <source>
        <dbReference type="Proteomes" id="UP000001593"/>
    </source>
</evidence>
<dbReference type="InterPro" id="IPR051170">
    <property type="entry name" value="Neural/epithelial_adhesion"/>
</dbReference>
<evidence type="ECO:0000259" key="6">
    <source>
        <dbReference type="PROSITE" id="PS50835"/>
    </source>
</evidence>
<keyword evidence="3" id="KW-1015">Disulfide bond</keyword>
<organism evidence="7 8">
    <name type="scientific">Nematostella vectensis</name>
    <name type="common">Starlet sea anemone</name>
    <dbReference type="NCBI Taxonomy" id="45351"/>
    <lineage>
        <taxon>Eukaryota</taxon>
        <taxon>Metazoa</taxon>
        <taxon>Cnidaria</taxon>
        <taxon>Anthozoa</taxon>
        <taxon>Hexacorallia</taxon>
        <taxon>Actiniaria</taxon>
        <taxon>Edwardsiidae</taxon>
        <taxon>Nematostella</taxon>
    </lineage>
</organism>
<keyword evidence="5" id="KW-1133">Transmembrane helix</keyword>
<accession>A7SWH8</accession>
<dbReference type="InterPro" id="IPR007110">
    <property type="entry name" value="Ig-like_dom"/>
</dbReference>
<feature type="transmembrane region" description="Helical" evidence="5">
    <location>
        <begin position="127"/>
        <end position="147"/>
    </location>
</feature>
<evidence type="ECO:0000256" key="5">
    <source>
        <dbReference type="SAM" id="Phobius"/>
    </source>
</evidence>
<dbReference type="Gene3D" id="2.60.40.10">
    <property type="entry name" value="Immunoglobulins"/>
    <property type="match status" value="1"/>
</dbReference>
<evidence type="ECO:0000256" key="3">
    <source>
        <dbReference type="ARBA" id="ARBA00023157"/>
    </source>
</evidence>
<dbReference type="SMART" id="SM00408">
    <property type="entry name" value="IGc2"/>
    <property type="match status" value="1"/>
</dbReference>
<keyword evidence="1" id="KW-0732">Signal</keyword>
<keyword evidence="8" id="KW-1185">Reference proteome</keyword>
<feature type="domain" description="Ig-like" evidence="6">
    <location>
        <begin position="1"/>
        <end position="82"/>
    </location>
</feature>
<keyword evidence="4" id="KW-0393">Immunoglobulin domain</keyword>
<keyword evidence="5" id="KW-0472">Membrane</keyword>
<dbReference type="SUPFAM" id="SSF48726">
    <property type="entry name" value="Immunoglobulin"/>
    <property type="match status" value="1"/>
</dbReference>
<dbReference type="InterPro" id="IPR013783">
    <property type="entry name" value="Ig-like_fold"/>
</dbReference>
<proteinExistence type="predicted"/>
<protein>
    <recommendedName>
        <fullName evidence="6">Ig-like domain-containing protein</fullName>
    </recommendedName>
</protein>
<dbReference type="PROSITE" id="PS50835">
    <property type="entry name" value="IG_LIKE"/>
    <property type="match status" value="1"/>
</dbReference>
<reference evidence="7 8" key="1">
    <citation type="journal article" date="2007" name="Science">
        <title>Sea anemone genome reveals ancestral eumetazoan gene repertoire and genomic organization.</title>
        <authorList>
            <person name="Putnam N.H."/>
            <person name="Srivastava M."/>
            <person name="Hellsten U."/>
            <person name="Dirks B."/>
            <person name="Chapman J."/>
            <person name="Salamov A."/>
            <person name="Terry A."/>
            <person name="Shapiro H."/>
            <person name="Lindquist E."/>
            <person name="Kapitonov V.V."/>
            <person name="Jurka J."/>
            <person name="Genikhovich G."/>
            <person name="Grigoriev I.V."/>
            <person name="Lucas S.M."/>
            <person name="Steele R.E."/>
            <person name="Finnerty J.R."/>
            <person name="Technau U."/>
            <person name="Martindale M.Q."/>
            <person name="Rokhsar D.S."/>
        </authorList>
    </citation>
    <scope>NUCLEOTIDE SEQUENCE [LARGE SCALE GENOMIC DNA]</scope>
    <source>
        <strain evidence="8">CH2 X CH6</strain>
    </source>
</reference>
<dbReference type="InParanoid" id="A7SWH8"/>
<evidence type="ECO:0000256" key="1">
    <source>
        <dbReference type="ARBA" id="ARBA00022729"/>
    </source>
</evidence>
<dbReference type="HOGENOM" id="CLU_1760944_0_0_1"/>
<dbReference type="InterPro" id="IPR003598">
    <property type="entry name" value="Ig_sub2"/>
</dbReference>